<evidence type="ECO:0000256" key="7">
    <source>
        <dbReference type="ARBA" id="ARBA00074139"/>
    </source>
</evidence>
<keyword evidence="4 9" id="KW-1133">Transmembrane helix</keyword>
<comment type="subcellular location">
    <subcellularLocation>
        <location evidence="1">Membrane</location>
        <topology evidence="1">Multi-pass membrane protein</topology>
    </subcellularLocation>
</comment>
<feature type="transmembrane region" description="Helical" evidence="9">
    <location>
        <begin position="151"/>
        <end position="172"/>
    </location>
</feature>
<dbReference type="EMBL" id="CYGX02000019">
    <property type="protein sequence ID" value="SIT39308.1"/>
    <property type="molecule type" value="Genomic_DNA"/>
</dbReference>
<feature type="transmembrane region" description="Helical" evidence="9">
    <location>
        <begin position="373"/>
        <end position="396"/>
    </location>
</feature>
<feature type="transmembrane region" description="Helical" evidence="9">
    <location>
        <begin position="340"/>
        <end position="361"/>
    </location>
</feature>
<protein>
    <recommendedName>
        <fullName evidence="7">Putative tartrate transporter</fullName>
    </recommendedName>
</protein>
<feature type="transmembrane region" description="Helical" evidence="9">
    <location>
        <begin position="12"/>
        <end position="28"/>
    </location>
</feature>
<evidence type="ECO:0000256" key="6">
    <source>
        <dbReference type="ARBA" id="ARBA00058119"/>
    </source>
</evidence>
<dbReference type="STRING" id="1247936.BN2475_190180"/>
<evidence type="ECO:0000256" key="9">
    <source>
        <dbReference type="SAM" id="Phobius"/>
    </source>
</evidence>
<dbReference type="CDD" id="cd17319">
    <property type="entry name" value="MFS_ExuT_GudP_like"/>
    <property type="match status" value="1"/>
</dbReference>
<feature type="transmembrane region" description="Helical" evidence="9">
    <location>
        <begin position="81"/>
        <end position="99"/>
    </location>
</feature>
<accession>A0A1N7RW47</accession>
<dbReference type="InterPro" id="IPR036259">
    <property type="entry name" value="MFS_trans_sf"/>
</dbReference>
<dbReference type="Proteomes" id="UP000187012">
    <property type="component" value="Unassembled WGS sequence"/>
</dbReference>
<keyword evidence="5 9" id="KW-0472">Membrane</keyword>
<keyword evidence="2" id="KW-0813">Transport</keyword>
<evidence type="ECO:0000313" key="11">
    <source>
        <dbReference type="EMBL" id="SIT39308.1"/>
    </source>
</evidence>
<organism evidence="11 12">
    <name type="scientific">Paraburkholderia ribeironis</name>
    <dbReference type="NCBI Taxonomy" id="1247936"/>
    <lineage>
        <taxon>Bacteria</taxon>
        <taxon>Pseudomonadati</taxon>
        <taxon>Pseudomonadota</taxon>
        <taxon>Betaproteobacteria</taxon>
        <taxon>Burkholderiales</taxon>
        <taxon>Burkholderiaceae</taxon>
        <taxon>Paraburkholderia</taxon>
    </lineage>
</organism>
<evidence type="ECO:0000256" key="2">
    <source>
        <dbReference type="ARBA" id="ARBA00022448"/>
    </source>
</evidence>
<dbReference type="RefSeq" id="WP_094779391.1">
    <property type="nucleotide sequence ID" value="NZ_CYGX02000019.1"/>
</dbReference>
<sequence>MELEARTIKRVTVRLVPFLILCYFIAYLDRVNVGFAALQMNKALDLSASAFGFGAGIFFIAYFFFEVPSNLLLERFGASRWIARIMFTWGILAGAMAFIPDIARFTGLSAAHVFYGLRILLGVAEAGFFPGIIFLLTLWYPAAYRGRMVGYFMAAIPLSTVIGGPISGALLSLDGHGGLAGWQWVYLIEALPAVLLSFVVLFYLTDRPADASWLATEERDWLVARQKHERAHREAVRKFSVKEALINPRVLAIALIYFGANATNYGLSFFLPQIVKSFGLTNLQTGFVTSLPYIVGVISMVLWGRHSDHKLERRWHVAIALLVAAGGIAAAAGLDNPVQKMIALSIAGFGIFGCLPVIWTLPAAFLSGAAAAGGIAAINSLGNLAGFFGPFAMGWIKDSTGGFGAGLLCLSGAGLVGVAAVLLLHHDPALEASSSGLPDPGSRRPEVAPSSQT</sequence>
<dbReference type="OrthoDB" id="5441967at2"/>
<evidence type="ECO:0000313" key="12">
    <source>
        <dbReference type="Proteomes" id="UP000187012"/>
    </source>
</evidence>
<feature type="domain" description="Major facilitator superfamily (MFS) profile" evidence="10">
    <location>
        <begin position="15"/>
        <end position="429"/>
    </location>
</feature>
<keyword evidence="3 9" id="KW-0812">Transmembrane</keyword>
<feature type="transmembrane region" description="Helical" evidence="9">
    <location>
        <begin position="184"/>
        <end position="204"/>
    </location>
</feature>
<evidence type="ECO:0000259" key="10">
    <source>
        <dbReference type="PROSITE" id="PS50850"/>
    </source>
</evidence>
<evidence type="ECO:0000256" key="1">
    <source>
        <dbReference type="ARBA" id="ARBA00004141"/>
    </source>
</evidence>
<dbReference type="PROSITE" id="PS50850">
    <property type="entry name" value="MFS"/>
    <property type="match status" value="1"/>
</dbReference>
<dbReference type="PANTHER" id="PTHR43791">
    <property type="entry name" value="PERMEASE-RELATED"/>
    <property type="match status" value="1"/>
</dbReference>
<dbReference type="GO" id="GO:0016020">
    <property type="term" value="C:membrane"/>
    <property type="evidence" value="ECO:0007669"/>
    <property type="project" value="UniProtKB-SubCell"/>
</dbReference>
<dbReference type="AlphaFoldDB" id="A0A1N7RW47"/>
<feature type="transmembrane region" description="Helical" evidence="9">
    <location>
        <begin position="315"/>
        <end position="334"/>
    </location>
</feature>
<evidence type="ECO:0000256" key="3">
    <source>
        <dbReference type="ARBA" id="ARBA00022692"/>
    </source>
</evidence>
<evidence type="ECO:0000256" key="8">
    <source>
        <dbReference type="SAM" id="MobiDB-lite"/>
    </source>
</evidence>
<reference evidence="11 12" key="1">
    <citation type="submission" date="2016-12" db="EMBL/GenBank/DDBJ databases">
        <authorList>
            <person name="Song W.-J."/>
            <person name="Kurnit D.M."/>
        </authorList>
    </citation>
    <scope>NUCLEOTIDE SEQUENCE [LARGE SCALE GENOMIC DNA]</scope>
    <source>
        <strain evidence="11 12">STM7296</strain>
    </source>
</reference>
<dbReference type="GO" id="GO:0022857">
    <property type="term" value="F:transmembrane transporter activity"/>
    <property type="evidence" value="ECO:0007669"/>
    <property type="project" value="InterPro"/>
</dbReference>
<gene>
    <name evidence="11" type="primary">ttuB</name>
    <name evidence="11" type="ORF">BN2475_190180</name>
</gene>
<evidence type="ECO:0000256" key="4">
    <source>
        <dbReference type="ARBA" id="ARBA00022989"/>
    </source>
</evidence>
<feature type="transmembrane region" description="Helical" evidence="9">
    <location>
        <begin position="283"/>
        <end position="303"/>
    </location>
</feature>
<dbReference type="FunFam" id="1.20.1250.20:FF:000018">
    <property type="entry name" value="MFS transporter permease"/>
    <property type="match status" value="1"/>
</dbReference>
<dbReference type="Gene3D" id="1.20.1250.20">
    <property type="entry name" value="MFS general substrate transporter like domains"/>
    <property type="match status" value="2"/>
</dbReference>
<dbReference type="InterPro" id="IPR011701">
    <property type="entry name" value="MFS"/>
</dbReference>
<feature type="transmembrane region" description="Helical" evidence="9">
    <location>
        <begin position="402"/>
        <end position="424"/>
    </location>
</feature>
<dbReference type="Pfam" id="PF07690">
    <property type="entry name" value="MFS_1"/>
    <property type="match status" value="1"/>
</dbReference>
<dbReference type="SUPFAM" id="SSF103473">
    <property type="entry name" value="MFS general substrate transporter"/>
    <property type="match status" value="1"/>
</dbReference>
<feature type="transmembrane region" description="Helical" evidence="9">
    <location>
        <begin position="119"/>
        <end position="139"/>
    </location>
</feature>
<evidence type="ECO:0000256" key="5">
    <source>
        <dbReference type="ARBA" id="ARBA00023136"/>
    </source>
</evidence>
<keyword evidence="12" id="KW-1185">Reference proteome</keyword>
<proteinExistence type="predicted"/>
<dbReference type="PANTHER" id="PTHR43791:SF36">
    <property type="entry name" value="TRANSPORTER, PUTATIVE (AFU_ORTHOLOGUE AFUA_6G08340)-RELATED"/>
    <property type="match status" value="1"/>
</dbReference>
<name>A0A1N7RW47_9BURK</name>
<dbReference type="FunFam" id="1.20.1250.20:FF:000126">
    <property type="entry name" value="MFS transporter permease"/>
    <property type="match status" value="1"/>
</dbReference>
<feature type="region of interest" description="Disordered" evidence="8">
    <location>
        <begin position="433"/>
        <end position="453"/>
    </location>
</feature>
<feature type="transmembrane region" description="Helical" evidence="9">
    <location>
        <begin position="48"/>
        <end position="69"/>
    </location>
</feature>
<feature type="transmembrane region" description="Helical" evidence="9">
    <location>
        <begin position="250"/>
        <end position="271"/>
    </location>
</feature>
<dbReference type="InterPro" id="IPR020846">
    <property type="entry name" value="MFS_dom"/>
</dbReference>
<comment type="function">
    <text evidence="6">Component of the tartrate utilization system and may allow entry of tartrate and tartrate dehydrogenase.</text>
</comment>